<evidence type="ECO:0008006" key="6">
    <source>
        <dbReference type="Google" id="ProtNLM"/>
    </source>
</evidence>
<dbReference type="EMBL" id="CADCTP010000127">
    <property type="protein sequence ID" value="CAA9239189.1"/>
    <property type="molecule type" value="Genomic_DNA"/>
</dbReference>
<dbReference type="GO" id="GO:0000271">
    <property type="term" value="P:polysaccharide biosynthetic process"/>
    <property type="evidence" value="ECO:0007669"/>
    <property type="project" value="TreeGrafter"/>
</dbReference>
<dbReference type="InterPro" id="IPR015421">
    <property type="entry name" value="PyrdxlP-dep_Trfase_major"/>
</dbReference>
<comment type="similarity">
    <text evidence="4">Belongs to the DegT/DnrJ/EryC1 family.</text>
</comment>
<protein>
    <recommendedName>
        <fullName evidence="6">Aminotransferase, DegT/DnrJ/EryC1/StrS family</fullName>
    </recommendedName>
</protein>
<dbReference type="InterPro" id="IPR015424">
    <property type="entry name" value="PyrdxlP-dep_Trfase"/>
</dbReference>
<dbReference type="GO" id="GO:0008483">
    <property type="term" value="F:transaminase activity"/>
    <property type="evidence" value="ECO:0007669"/>
    <property type="project" value="TreeGrafter"/>
</dbReference>
<feature type="active site" description="Proton acceptor" evidence="2">
    <location>
        <position position="195"/>
    </location>
</feature>
<evidence type="ECO:0000256" key="3">
    <source>
        <dbReference type="PIRSR" id="PIRSR000390-2"/>
    </source>
</evidence>
<dbReference type="SUPFAM" id="SSF53383">
    <property type="entry name" value="PLP-dependent transferases"/>
    <property type="match status" value="1"/>
</dbReference>
<evidence type="ECO:0000313" key="5">
    <source>
        <dbReference type="EMBL" id="CAA9239189.1"/>
    </source>
</evidence>
<dbReference type="AlphaFoldDB" id="A0A6J4I3B4"/>
<feature type="modified residue" description="N6-(pyridoxal phosphate)lysine" evidence="3">
    <location>
        <position position="195"/>
    </location>
</feature>
<comment type="cofactor">
    <cofactor evidence="1">
        <name>pyridoxal 5'-phosphate</name>
        <dbReference type="ChEBI" id="CHEBI:597326"/>
    </cofactor>
</comment>
<dbReference type="InterPro" id="IPR000653">
    <property type="entry name" value="DegT/StrS_aminotransferase"/>
</dbReference>
<proteinExistence type="inferred from homology"/>
<accession>A0A6J4I3B4</accession>
<organism evidence="5">
    <name type="scientific">uncultured Mycobacteriales bacterium</name>
    <dbReference type="NCBI Taxonomy" id="581187"/>
    <lineage>
        <taxon>Bacteria</taxon>
        <taxon>Bacillati</taxon>
        <taxon>Actinomycetota</taxon>
        <taxon>Actinomycetes</taxon>
        <taxon>Mycobacteriales</taxon>
        <taxon>environmental samples</taxon>
    </lineage>
</organism>
<evidence type="ECO:0000256" key="1">
    <source>
        <dbReference type="ARBA" id="ARBA00001933"/>
    </source>
</evidence>
<gene>
    <name evidence="5" type="ORF">AVDCRST_MAG41-1292</name>
</gene>
<dbReference type="GO" id="GO:0030170">
    <property type="term" value="F:pyridoxal phosphate binding"/>
    <property type="evidence" value="ECO:0007669"/>
    <property type="project" value="TreeGrafter"/>
</dbReference>
<dbReference type="Gene3D" id="3.90.1150.10">
    <property type="entry name" value="Aspartate Aminotransferase, domain 1"/>
    <property type="match status" value="1"/>
</dbReference>
<dbReference type="InterPro" id="IPR015422">
    <property type="entry name" value="PyrdxlP-dep_Trfase_small"/>
</dbReference>
<sequence length="410" mass="43549">MTGPATGPAVTLPLPPAWPWLSPPARARVDALLDAGFLSDYALGDVLAEFERTVAAYQGQRFALGANSGTAALHMAMHAVGIRPGDEVLVPSYSFHATVAPLFLLGAVPVLCDVDPLTGNADLADATARITDSTRAIVVTHMWGHPVDPDGLAALRARGVKVVEDCSHAHGARSADGRLVGTYGDAAVFSLGARKMVSGGLGGVLTTDDPAVFAAALPLGHCHERAQLHLPPGDVAVGLGANYRLSPIAASICIEQYRDLDERIARKASVLTGLSERLTGLPGVRPQHTMPGVSRGGWYGYKARYLADELGGRSLDDTLAALGAQGLAVDRPSNVPLHLRELFTSTRLDPTYYVPGRPRPLYRRGELPGAERYYAESLSFPTTNLHEPCDDLLDQYRTGMERVLTSEVPA</sequence>
<dbReference type="PANTHER" id="PTHR30244:SF34">
    <property type="entry name" value="DTDP-4-AMINO-4,6-DIDEOXYGALACTOSE TRANSAMINASE"/>
    <property type="match status" value="1"/>
</dbReference>
<reference evidence="5" key="1">
    <citation type="submission" date="2020-02" db="EMBL/GenBank/DDBJ databases">
        <authorList>
            <person name="Meier V. D."/>
        </authorList>
    </citation>
    <scope>NUCLEOTIDE SEQUENCE</scope>
    <source>
        <strain evidence="5">AVDCRST_MAG41</strain>
    </source>
</reference>
<dbReference type="PIRSF" id="PIRSF000390">
    <property type="entry name" value="PLP_StrS"/>
    <property type="match status" value="1"/>
</dbReference>
<dbReference type="Pfam" id="PF01041">
    <property type="entry name" value="DegT_DnrJ_EryC1"/>
    <property type="match status" value="1"/>
</dbReference>
<name>A0A6J4I3B4_9ACTN</name>
<keyword evidence="3 4" id="KW-0663">Pyridoxal phosphate</keyword>
<evidence type="ECO:0000256" key="4">
    <source>
        <dbReference type="RuleBase" id="RU004508"/>
    </source>
</evidence>
<dbReference type="PANTHER" id="PTHR30244">
    <property type="entry name" value="TRANSAMINASE"/>
    <property type="match status" value="1"/>
</dbReference>
<dbReference type="Gene3D" id="3.40.640.10">
    <property type="entry name" value="Type I PLP-dependent aspartate aminotransferase-like (Major domain)"/>
    <property type="match status" value="1"/>
</dbReference>
<evidence type="ECO:0000256" key="2">
    <source>
        <dbReference type="PIRSR" id="PIRSR000390-1"/>
    </source>
</evidence>